<sequence length="44" mass="5161">RGKSERHTREPRTRRLKSSGQSKTKTKIFSKQVQKPHRDEGQGQ</sequence>
<dbReference type="EMBL" id="BPLQ01011341">
    <property type="protein sequence ID" value="GIY57497.1"/>
    <property type="molecule type" value="Genomic_DNA"/>
</dbReference>
<gene>
    <name evidence="2" type="ORF">CDAR_114971</name>
</gene>
<name>A0AAV4UI30_9ARAC</name>
<feature type="non-terminal residue" evidence="2">
    <location>
        <position position="1"/>
    </location>
</feature>
<dbReference type="Proteomes" id="UP001054837">
    <property type="component" value="Unassembled WGS sequence"/>
</dbReference>
<organism evidence="2 3">
    <name type="scientific">Caerostris darwini</name>
    <dbReference type="NCBI Taxonomy" id="1538125"/>
    <lineage>
        <taxon>Eukaryota</taxon>
        <taxon>Metazoa</taxon>
        <taxon>Ecdysozoa</taxon>
        <taxon>Arthropoda</taxon>
        <taxon>Chelicerata</taxon>
        <taxon>Arachnida</taxon>
        <taxon>Araneae</taxon>
        <taxon>Araneomorphae</taxon>
        <taxon>Entelegynae</taxon>
        <taxon>Araneoidea</taxon>
        <taxon>Araneidae</taxon>
        <taxon>Caerostris</taxon>
    </lineage>
</organism>
<feature type="compositionally biased region" description="Basic and acidic residues" evidence="1">
    <location>
        <begin position="1"/>
        <end position="13"/>
    </location>
</feature>
<feature type="compositionally biased region" description="Polar residues" evidence="1">
    <location>
        <begin position="18"/>
        <end position="33"/>
    </location>
</feature>
<proteinExistence type="predicted"/>
<comment type="caution">
    <text evidence="2">The sequence shown here is derived from an EMBL/GenBank/DDBJ whole genome shotgun (WGS) entry which is preliminary data.</text>
</comment>
<dbReference type="AlphaFoldDB" id="A0AAV4UI30"/>
<accession>A0AAV4UI30</accession>
<evidence type="ECO:0000256" key="1">
    <source>
        <dbReference type="SAM" id="MobiDB-lite"/>
    </source>
</evidence>
<protein>
    <submittedName>
        <fullName evidence="2">Uncharacterized protein</fullName>
    </submittedName>
</protein>
<feature type="region of interest" description="Disordered" evidence="1">
    <location>
        <begin position="1"/>
        <end position="44"/>
    </location>
</feature>
<reference evidence="2 3" key="1">
    <citation type="submission" date="2021-06" db="EMBL/GenBank/DDBJ databases">
        <title>Caerostris darwini draft genome.</title>
        <authorList>
            <person name="Kono N."/>
            <person name="Arakawa K."/>
        </authorList>
    </citation>
    <scope>NUCLEOTIDE SEQUENCE [LARGE SCALE GENOMIC DNA]</scope>
</reference>
<evidence type="ECO:0000313" key="3">
    <source>
        <dbReference type="Proteomes" id="UP001054837"/>
    </source>
</evidence>
<keyword evidence="3" id="KW-1185">Reference proteome</keyword>
<evidence type="ECO:0000313" key="2">
    <source>
        <dbReference type="EMBL" id="GIY57497.1"/>
    </source>
</evidence>